<evidence type="ECO:0000313" key="1">
    <source>
        <dbReference type="EMBL" id="WGV14590.1"/>
    </source>
</evidence>
<sequence>MDVKFEGFPEGGARIVYVRPVKVADLPAEVQAHAGGLQTIYALHDAAGGDRLALVKDRALAFALARQNDLAPVNVH</sequence>
<dbReference type="InterPro" id="IPR009531">
    <property type="entry name" value="DUF1150"/>
</dbReference>
<dbReference type="RefSeq" id="WP_281463714.1">
    <property type="nucleotide sequence ID" value="NZ_CP124535.1"/>
</dbReference>
<keyword evidence="2" id="KW-1185">Reference proteome</keyword>
<dbReference type="EMBL" id="CP124535">
    <property type="protein sequence ID" value="WGV14590.1"/>
    <property type="molecule type" value="Genomic_DNA"/>
</dbReference>
<evidence type="ECO:0000313" key="2">
    <source>
        <dbReference type="Proteomes" id="UP001230978"/>
    </source>
</evidence>
<proteinExistence type="predicted"/>
<dbReference type="Proteomes" id="UP001230978">
    <property type="component" value="Chromosome"/>
</dbReference>
<name>A0ABY8Q2M0_9RHOB</name>
<protein>
    <submittedName>
        <fullName evidence="1">DUF1150 family protein</fullName>
    </submittedName>
</protein>
<gene>
    <name evidence="1" type="ORF">QF092_09765</name>
</gene>
<dbReference type="Pfam" id="PF06620">
    <property type="entry name" value="DUF1150"/>
    <property type="match status" value="1"/>
</dbReference>
<organism evidence="1 2">
    <name type="scientific">Fuscovulum ytuae</name>
    <dbReference type="NCBI Taxonomy" id="3042299"/>
    <lineage>
        <taxon>Bacteria</taxon>
        <taxon>Pseudomonadati</taxon>
        <taxon>Pseudomonadota</taxon>
        <taxon>Alphaproteobacteria</taxon>
        <taxon>Rhodobacterales</taxon>
        <taxon>Paracoccaceae</taxon>
        <taxon>Fuscovulum</taxon>
    </lineage>
</organism>
<reference evidence="1 2" key="1">
    <citation type="submission" date="2023-04" db="EMBL/GenBank/DDBJ databases">
        <title>YMD61, complete Genome.</title>
        <authorList>
            <person name="Zhang J."/>
        </authorList>
    </citation>
    <scope>NUCLEOTIDE SEQUENCE [LARGE SCALE GENOMIC DNA]</scope>
    <source>
        <strain evidence="1 2">YMD61</strain>
    </source>
</reference>
<accession>A0ABY8Q2M0</accession>